<accession>A0ABQ9PIP7</accession>
<reference evidence="1" key="1">
    <citation type="submission" date="2023-04" db="EMBL/GenBank/DDBJ databases">
        <title>Colletotrichum limetticola genome sequence.</title>
        <authorList>
            <person name="Baroncelli R."/>
        </authorList>
    </citation>
    <scope>NUCLEOTIDE SEQUENCE</scope>
    <source>
        <strain evidence="1">KLA-Anderson</strain>
    </source>
</reference>
<evidence type="ECO:0000313" key="1">
    <source>
        <dbReference type="EMBL" id="KAK0371919.1"/>
    </source>
</evidence>
<name>A0ABQ9PIP7_9PEZI</name>
<gene>
    <name evidence="1" type="ORF">CLIM01_10713</name>
</gene>
<dbReference type="EMBL" id="JARUPT010000406">
    <property type="protein sequence ID" value="KAK0371919.1"/>
    <property type="molecule type" value="Genomic_DNA"/>
</dbReference>
<protein>
    <recommendedName>
        <fullName evidence="3">Ankyrin</fullName>
    </recommendedName>
</protein>
<keyword evidence="2" id="KW-1185">Reference proteome</keyword>
<dbReference type="InterPro" id="IPR036770">
    <property type="entry name" value="Ankyrin_rpt-contain_sf"/>
</dbReference>
<comment type="caution">
    <text evidence="1">The sequence shown here is derived from an EMBL/GenBank/DDBJ whole genome shotgun (WGS) entry which is preliminary data.</text>
</comment>
<dbReference type="Proteomes" id="UP001169217">
    <property type="component" value="Unassembled WGS sequence"/>
</dbReference>
<evidence type="ECO:0000313" key="2">
    <source>
        <dbReference type="Proteomes" id="UP001169217"/>
    </source>
</evidence>
<proteinExistence type="predicted"/>
<sequence>MRSLSNLGSYPRRRLPLPNELVFMIVDLVSGDPCILYHLMLSSKALYSHAMPILLQKHSLPSSVAWIYHRLLPTRCTSSSPDAIEPCEVDLAVSLLSRIARFRALDELPLVPVRCQTMPYITSPDSFDRIRTDTARFHGNIPFLSAISALGLDSIIEVVLRNGGNPNPVTGAEGYCAISCTGCDGRCVEPYSPLFMALSYGRKTTTSILTEAGAAVSPDVWKFALIEAELATIGSFVTKHPSLPRQPIRTSHYGDIYPVNFTTLSRYTDVVPVLQLLIQHGSPPTSQSSAHDPTTTAFRIALRYNSNDAVRFLAQYATTDDLALLCAGHRFLPLPPFFCLRPFHIQERDDGCLDDCLKAMRLAGLRLPSYSTINKLHKDLCTRIHSTFNPEEVASHGLVVCRALGLREAPLKPAWILGGHDPPFFTPFFIGWRRRLPRCAQPCFSIPLRPKPASVMYIIPYIRRIQAADVMIPIISKIKDTLDLSRYIYSWETPLYVTPVSRYSDQSLDVFKPLPEGGLLGNGWWPLDWSLFEIPSISWAAWIFQSTLYQERVSCRQADIDAFSRYVHQPILIWVFSSREYPGDPGTLSVIP</sequence>
<dbReference type="Gene3D" id="1.25.40.20">
    <property type="entry name" value="Ankyrin repeat-containing domain"/>
    <property type="match status" value="1"/>
</dbReference>
<evidence type="ECO:0008006" key="3">
    <source>
        <dbReference type="Google" id="ProtNLM"/>
    </source>
</evidence>
<organism evidence="1 2">
    <name type="scientific">Colletotrichum limetticola</name>
    <dbReference type="NCBI Taxonomy" id="1209924"/>
    <lineage>
        <taxon>Eukaryota</taxon>
        <taxon>Fungi</taxon>
        <taxon>Dikarya</taxon>
        <taxon>Ascomycota</taxon>
        <taxon>Pezizomycotina</taxon>
        <taxon>Sordariomycetes</taxon>
        <taxon>Hypocreomycetidae</taxon>
        <taxon>Glomerellales</taxon>
        <taxon>Glomerellaceae</taxon>
        <taxon>Colletotrichum</taxon>
        <taxon>Colletotrichum acutatum species complex</taxon>
    </lineage>
</organism>